<feature type="domain" description="Integrase catalytic" evidence="1">
    <location>
        <begin position="1"/>
        <end position="150"/>
    </location>
</feature>
<protein>
    <recommendedName>
        <fullName evidence="1">Integrase catalytic domain-containing protein</fullName>
    </recommendedName>
</protein>
<keyword evidence="3" id="KW-1185">Reference proteome</keyword>
<dbReference type="GO" id="GO:0003676">
    <property type="term" value="F:nucleic acid binding"/>
    <property type="evidence" value="ECO:0007669"/>
    <property type="project" value="InterPro"/>
</dbReference>
<dbReference type="PANTHER" id="PTHR37984">
    <property type="entry name" value="PROTEIN CBG26694"/>
    <property type="match status" value="1"/>
</dbReference>
<organism evidence="2 3">
    <name type="scientific">Vigna mungo</name>
    <name type="common">Black gram</name>
    <name type="synonym">Phaseolus mungo</name>
    <dbReference type="NCBI Taxonomy" id="3915"/>
    <lineage>
        <taxon>Eukaryota</taxon>
        <taxon>Viridiplantae</taxon>
        <taxon>Streptophyta</taxon>
        <taxon>Embryophyta</taxon>
        <taxon>Tracheophyta</taxon>
        <taxon>Spermatophyta</taxon>
        <taxon>Magnoliopsida</taxon>
        <taxon>eudicotyledons</taxon>
        <taxon>Gunneridae</taxon>
        <taxon>Pentapetalae</taxon>
        <taxon>rosids</taxon>
        <taxon>fabids</taxon>
        <taxon>Fabales</taxon>
        <taxon>Fabaceae</taxon>
        <taxon>Papilionoideae</taxon>
        <taxon>50 kb inversion clade</taxon>
        <taxon>NPAAA clade</taxon>
        <taxon>indigoferoid/millettioid clade</taxon>
        <taxon>Phaseoleae</taxon>
        <taxon>Vigna</taxon>
    </lineage>
</organism>
<dbReference type="Proteomes" id="UP001374535">
    <property type="component" value="Chromosome 9"/>
</dbReference>
<dbReference type="GO" id="GO:0015074">
    <property type="term" value="P:DNA integration"/>
    <property type="evidence" value="ECO:0007669"/>
    <property type="project" value="InterPro"/>
</dbReference>
<dbReference type="InterPro" id="IPR001584">
    <property type="entry name" value="Integrase_cat-core"/>
</dbReference>
<evidence type="ECO:0000259" key="1">
    <source>
        <dbReference type="PROSITE" id="PS50994"/>
    </source>
</evidence>
<sequence>MDFIASLPISQGYSNIMVVIDQLSKFAHFIPLKQGFNSKTVAETFIQHIVKLYGFRKSIVSDRDRVFINNFWKLLFKYQSTTLAMSSSYHPQSDNQTENLNRTLEMYLRCFVFDHPKQWLEMLPWAQFWYNSSFHQSIGMFPYQAVYEKLPPTLIKYKHSEA</sequence>
<evidence type="ECO:0000313" key="3">
    <source>
        <dbReference type="Proteomes" id="UP001374535"/>
    </source>
</evidence>
<reference evidence="2 3" key="1">
    <citation type="journal article" date="2023" name="Life. Sci Alliance">
        <title>Evolutionary insights into 3D genome organization and epigenetic landscape of Vigna mungo.</title>
        <authorList>
            <person name="Junaid A."/>
            <person name="Singh B."/>
            <person name="Bhatia S."/>
        </authorList>
    </citation>
    <scope>NUCLEOTIDE SEQUENCE [LARGE SCALE GENOMIC DNA]</scope>
    <source>
        <strain evidence="2">Urdbean</strain>
    </source>
</reference>
<gene>
    <name evidence="2" type="ORF">V8G54_030178</name>
</gene>
<evidence type="ECO:0000313" key="2">
    <source>
        <dbReference type="EMBL" id="WVY98027.1"/>
    </source>
</evidence>
<dbReference type="PROSITE" id="PS50994">
    <property type="entry name" value="INTEGRASE"/>
    <property type="match status" value="1"/>
</dbReference>
<dbReference type="InterPro" id="IPR050951">
    <property type="entry name" value="Retrovirus_Pol_polyprotein"/>
</dbReference>
<proteinExistence type="predicted"/>
<dbReference type="Gene3D" id="3.30.420.10">
    <property type="entry name" value="Ribonuclease H-like superfamily/Ribonuclease H"/>
    <property type="match status" value="1"/>
</dbReference>
<dbReference type="EMBL" id="CP144692">
    <property type="protein sequence ID" value="WVY98027.1"/>
    <property type="molecule type" value="Genomic_DNA"/>
</dbReference>
<dbReference type="SUPFAM" id="SSF53098">
    <property type="entry name" value="Ribonuclease H-like"/>
    <property type="match status" value="1"/>
</dbReference>
<dbReference type="InterPro" id="IPR036397">
    <property type="entry name" value="RNaseH_sf"/>
</dbReference>
<name>A0AAQ3MV53_VIGMU</name>
<accession>A0AAQ3MV53</accession>
<dbReference type="PANTHER" id="PTHR37984:SF5">
    <property type="entry name" value="PROTEIN NYNRIN-LIKE"/>
    <property type="match status" value="1"/>
</dbReference>
<dbReference type="InterPro" id="IPR012337">
    <property type="entry name" value="RNaseH-like_sf"/>
</dbReference>
<dbReference type="AlphaFoldDB" id="A0AAQ3MV53"/>